<protein>
    <submittedName>
        <fullName evidence="1">Uncharacterized protein</fullName>
    </submittedName>
</protein>
<gene>
    <name evidence="1" type="ORF">BV22DRAFT_1115527</name>
</gene>
<evidence type="ECO:0000313" key="2">
    <source>
        <dbReference type="Proteomes" id="UP000790709"/>
    </source>
</evidence>
<keyword evidence="2" id="KW-1185">Reference proteome</keyword>
<organism evidence="1 2">
    <name type="scientific">Leucogyrophana mollusca</name>
    <dbReference type="NCBI Taxonomy" id="85980"/>
    <lineage>
        <taxon>Eukaryota</taxon>
        <taxon>Fungi</taxon>
        <taxon>Dikarya</taxon>
        <taxon>Basidiomycota</taxon>
        <taxon>Agaricomycotina</taxon>
        <taxon>Agaricomycetes</taxon>
        <taxon>Agaricomycetidae</taxon>
        <taxon>Boletales</taxon>
        <taxon>Boletales incertae sedis</taxon>
        <taxon>Leucogyrophana</taxon>
    </lineage>
</organism>
<name>A0ACB8AX93_9AGAM</name>
<dbReference type="Proteomes" id="UP000790709">
    <property type="component" value="Unassembled WGS sequence"/>
</dbReference>
<reference evidence="1" key="1">
    <citation type="journal article" date="2021" name="New Phytol.">
        <title>Evolutionary innovations through gain and loss of genes in the ectomycorrhizal Boletales.</title>
        <authorList>
            <person name="Wu G."/>
            <person name="Miyauchi S."/>
            <person name="Morin E."/>
            <person name="Kuo A."/>
            <person name="Drula E."/>
            <person name="Varga T."/>
            <person name="Kohler A."/>
            <person name="Feng B."/>
            <person name="Cao Y."/>
            <person name="Lipzen A."/>
            <person name="Daum C."/>
            <person name="Hundley H."/>
            <person name="Pangilinan J."/>
            <person name="Johnson J."/>
            <person name="Barry K."/>
            <person name="LaButti K."/>
            <person name="Ng V."/>
            <person name="Ahrendt S."/>
            <person name="Min B."/>
            <person name="Choi I.G."/>
            <person name="Park H."/>
            <person name="Plett J.M."/>
            <person name="Magnuson J."/>
            <person name="Spatafora J.W."/>
            <person name="Nagy L.G."/>
            <person name="Henrissat B."/>
            <person name="Grigoriev I.V."/>
            <person name="Yang Z.L."/>
            <person name="Xu J."/>
            <person name="Martin F.M."/>
        </authorList>
    </citation>
    <scope>NUCLEOTIDE SEQUENCE</scope>
    <source>
        <strain evidence="1">KUC20120723A-06</strain>
    </source>
</reference>
<accession>A0ACB8AX93</accession>
<proteinExistence type="predicted"/>
<evidence type="ECO:0000313" key="1">
    <source>
        <dbReference type="EMBL" id="KAH7917663.1"/>
    </source>
</evidence>
<sequence length="156" mass="17128">MTLKIYGLGLSTCTRRVAVVHLYESRAIARHLAKKYADQGTPDLVPTEFEPRSPIRASSLYGRQTDEARVAELAATLDAELDGYEVILGNQQLLASDNLTLADPFHLPAGSTLVGYAHLLDKRPNVTRWWNGISSRPTWLALEGWCVLGGRPSLGV</sequence>
<dbReference type="EMBL" id="MU266974">
    <property type="protein sequence ID" value="KAH7917663.1"/>
    <property type="molecule type" value="Genomic_DNA"/>
</dbReference>
<comment type="caution">
    <text evidence="1">The sequence shown here is derived from an EMBL/GenBank/DDBJ whole genome shotgun (WGS) entry which is preliminary data.</text>
</comment>